<dbReference type="Proteomes" id="UP000181936">
    <property type="component" value="Chromosome"/>
</dbReference>
<reference evidence="1 2" key="1">
    <citation type="journal article" date="2016" name="Sci. Rep.">
        <title>Complete genome sequence and transcriptomic analysis of a novel marine strain Bacillus weihaiensis reveals the mechanism of brown algae degradation.</title>
        <authorList>
            <person name="Zhu Y."/>
            <person name="Chen P."/>
            <person name="Bao Y."/>
            <person name="Men Y."/>
            <person name="Zeng Y."/>
            <person name="Yang J."/>
            <person name="Sun J."/>
            <person name="Sun Y."/>
        </authorList>
    </citation>
    <scope>NUCLEOTIDE SEQUENCE [LARGE SCALE GENOMIC DNA]</scope>
    <source>
        <strain evidence="1 2">Alg07</strain>
    </source>
</reference>
<proteinExistence type="predicted"/>
<evidence type="ECO:0000313" key="1">
    <source>
        <dbReference type="EMBL" id="APH04195.1"/>
    </source>
</evidence>
<organism evidence="1 2">
    <name type="scientific">Bacillus weihaiensis</name>
    <dbReference type="NCBI Taxonomy" id="1547283"/>
    <lineage>
        <taxon>Bacteria</taxon>
        <taxon>Bacillati</taxon>
        <taxon>Bacillota</taxon>
        <taxon>Bacilli</taxon>
        <taxon>Bacillales</taxon>
        <taxon>Bacillaceae</taxon>
        <taxon>Bacillus</taxon>
    </lineage>
</organism>
<keyword evidence="2" id="KW-1185">Reference proteome</keyword>
<gene>
    <name evidence="1" type="ORF">A9C19_05255</name>
</gene>
<evidence type="ECO:0000313" key="2">
    <source>
        <dbReference type="Proteomes" id="UP000181936"/>
    </source>
</evidence>
<dbReference type="EMBL" id="CP016020">
    <property type="protein sequence ID" value="APH04195.1"/>
    <property type="molecule type" value="Genomic_DNA"/>
</dbReference>
<protein>
    <submittedName>
        <fullName evidence="1">Uncharacterized protein</fullName>
    </submittedName>
</protein>
<dbReference type="AlphaFoldDB" id="A0A1L3MPC0"/>
<sequence>MNYVALEVGLKARCHDFSEIRRVNCIDILFKKPQKSDVSTKYKVFLFRTARVAFSLEWYLYFSFT</sequence>
<name>A0A1L3MPC0_9BACI</name>
<dbReference type="KEGG" id="bwh:A9C19_05255"/>
<accession>A0A1L3MPC0</accession>